<dbReference type="GO" id="GO:0016491">
    <property type="term" value="F:oxidoreductase activity"/>
    <property type="evidence" value="ECO:0007669"/>
    <property type="project" value="UniProtKB-KW"/>
</dbReference>
<dbReference type="STRING" id="599839.J4H1Y8"/>
<dbReference type="Proteomes" id="UP000006352">
    <property type="component" value="Unassembled WGS sequence"/>
</dbReference>
<dbReference type="OrthoDB" id="417877at2759"/>
<keyword evidence="1" id="KW-0285">Flavoprotein</keyword>
<feature type="region of interest" description="Disordered" evidence="4">
    <location>
        <begin position="471"/>
        <end position="494"/>
    </location>
</feature>
<dbReference type="Gene3D" id="3.50.50.60">
    <property type="entry name" value="FAD/NAD(P)-binding domain"/>
    <property type="match status" value="1"/>
</dbReference>
<keyword evidence="7" id="KW-1185">Reference proteome</keyword>
<dbReference type="GO" id="GO:0071949">
    <property type="term" value="F:FAD binding"/>
    <property type="evidence" value="ECO:0007669"/>
    <property type="project" value="InterPro"/>
</dbReference>
<evidence type="ECO:0000259" key="5">
    <source>
        <dbReference type="Pfam" id="PF01494"/>
    </source>
</evidence>
<dbReference type="EMBL" id="HE796993">
    <property type="protein sequence ID" value="CCM00599.1"/>
    <property type="molecule type" value="Genomic_DNA"/>
</dbReference>
<dbReference type="HOGENOM" id="CLU_009665_6_3_1"/>
<evidence type="ECO:0000256" key="1">
    <source>
        <dbReference type="ARBA" id="ARBA00022630"/>
    </source>
</evidence>
<dbReference type="PANTHER" id="PTHR46720:SF3">
    <property type="entry name" value="FAD-BINDING DOMAIN-CONTAINING PROTEIN-RELATED"/>
    <property type="match status" value="1"/>
</dbReference>
<keyword evidence="2" id="KW-0274">FAD</keyword>
<dbReference type="AlphaFoldDB" id="J4H1Y8"/>
<proteinExistence type="predicted"/>
<dbReference type="InterPro" id="IPR002938">
    <property type="entry name" value="FAD-bd"/>
</dbReference>
<reference evidence="6 7" key="1">
    <citation type="journal article" date="2012" name="Appl. Environ. Microbiol.">
        <title>Short-read sequencing for genomic analysis of the brown rot fungus Fibroporia radiculosa.</title>
        <authorList>
            <person name="Tang J.D."/>
            <person name="Perkins A.D."/>
            <person name="Sonstegard T.S."/>
            <person name="Schroeder S.G."/>
            <person name="Burgess S.C."/>
            <person name="Diehl S.V."/>
        </authorList>
    </citation>
    <scope>NUCLEOTIDE SEQUENCE [LARGE SCALE GENOMIC DNA]</scope>
    <source>
        <strain evidence="6 7">TFFH 294</strain>
    </source>
</reference>
<dbReference type="PANTHER" id="PTHR46720">
    <property type="entry name" value="HYDROXYLASE, PUTATIVE (AFU_ORTHOLOGUE AFUA_3G01460)-RELATED"/>
    <property type="match status" value="1"/>
</dbReference>
<evidence type="ECO:0000256" key="4">
    <source>
        <dbReference type="SAM" id="MobiDB-lite"/>
    </source>
</evidence>
<dbReference type="RefSeq" id="XP_012179882.1">
    <property type="nucleotide sequence ID" value="XM_012324492.1"/>
</dbReference>
<dbReference type="GO" id="GO:0044550">
    <property type="term" value="P:secondary metabolite biosynthetic process"/>
    <property type="evidence" value="ECO:0007669"/>
    <property type="project" value="TreeGrafter"/>
</dbReference>
<evidence type="ECO:0000256" key="3">
    <source>
        <dbReference type="ARBA" id="ARBA00023002"/>
    </source>
</evidence>
<accession>J4H1Y8</accession>
<name>J4H1Y8_9APHY</name>
<dbReference type="InterPro" id="IPR051104">
    <property type="entry name" value="FAD_monoxygenase"/>
</dbReference>
<organism evidence="6 7">
    <name type="scientific">Fibroporia radiculosa</name>
    <dbReference type="NCBI Taxonomy" id="599839"/>
    <lineage>
        <taxon>Eukaryota</taxon>
        <taxon>Fungi</taxon>
        <taxon>Dikarya</taxon>
        <taxon>Basidiomycota</taxon>
        <taxon>Agaricomycotina</taxon>
        <taxon>Agaricomycetes</taxon>
        <taxon>Polyporales</taxon>
        <taxon>Fibroporiaceae</taxon>
        <taxon>Fibroporia</taxon>
    </lineage>
</organism>
<sequence length="494" mass="53693">MSQKFTVAICGGGIGGLACAVALARYGDIQVDIYEAASQFAEIGAGIGMWPRTWKIMQKLGLERELAQVAIVPPDLTSRTSPFPSLASSLPVTDLACPPEVAFHFRKGDQPVGEDFYSMSTPGGLITFRRADFQAVLLRHIPPSCRTYTNKRLVSYSQSHTRRASLGAPPPPITLRFQDGTTATCSVLIGADGIKSATRAALVRELAETRVAEGRLREADELRRMAAPRWSGTCAYRAIIPADVLRARLPGHRVLHQPMMYFGKDTQITAYTIARGSIVNVAAFHADYSREDTTFDRPSVEDVLPEQVLHDFRDWEPEVQALFQSIPKSSRWAVHTVAPLPSFVSGRVAVLGDAAHGMMPYQGSGAGQAVEDGYILAVLLGHKNTTAGTLARALQVYDAIRRPFAQGAAARSHLGGLLYTFNAPGFTPSELNAGGAPKLVELAERVRQNFKWVWETSLDVDVERAVKMLEGGAGPTTRGRSPMDRWRGAAPVRV</sequence>
<evidence type="ECO:0000313" key="6">
    <source>
        <dbReference type="EMBL" id="CCM00599.1"/>
    </source>
</evidence>
<evidence type="ECO:0000256" key="2">
    <source>
        <dbReference type="ARBA" id="ARBA00022827"/>
    </source>
</evidence>
<protein>
    <recommendedName>
        <fullName evidence="5">FAD-binding domain-containing protein</fullName>
    </recommendedName>
</protein>
<dbReference type="SUPFAM" id="SSF54373">
    <property type="entry name" value="FAD-linked reductases, C-terminal domain"/>
    <property type="match status" value="1"/>
</dbReference>
<dbReference type="InParanoid" id="J4H1Y8"/>
<dbReference type="PROSITE" id="PS51257">
    <property type="entry name" value="PROKAR_LIPOPROTEIN"/>
    <property type="match status" value="1"/>
</dbReference>
<dbReference type="GeneID" id="24095510"/>
<dbReference type="InterPro" id="IPR036188">
    <property type="entry name" value="FAD/NAD-bd_sf"/>
</dbReference>
<feature type="domain" description="FAD-binding" evidence="5">
    <location>
        <begin position="5"/>
        <end position="411"/>
    </location>
</feature>
<keyword evidence="3" id="KW-0560">Oxidoreductase</keyword>
<gene>
    <name evidence="6" type="ORF">FIBRA_02635</name>
</gene>
<evidence type="ECO:0000313" key="7">
    <source>
        <dbReference type="Proteomes" id="UP000006352"/>
    </source>
</evidence>
<dbReference type="PRINTS" id="PR00420">
    <property type="entry name" value="RNGMNOXGNASE"/>
</dbReference>
<dbReference type="SUPFAM" id="SSF51905">
    <property type="entry name" value="FAD/NAD(P)-binding domain"/>
    <property type="match status" value="1"/>
</dbReference>
<dbReference type="Pfam" id="PF01494">
    <property type="entry name" value="FAD_binding_3"/>
    <property type="match status" value="1"/>
</dbReference>